<evidence type="ECO:0000256" key="8">
    <source>
        <dbReference type="RuleBase" id="RU362088"/>
    </source>
</evidence>
<evidence type="ECO:0000256" key="5">
    <source>
        <dbReference type="ARBA" id="ARBA00022989"/>
    </source>
</evidence>
<dbReference type="AlphaFoldDB" id="A0A9Q0JNC2"/>
<dbReference type="OrthoDB" id="448280at2759"/>
<name>A0A9Q0JNC2_9ROSI</name>
<evidence type="ECO:0000313" key="11">
    <source>
        <dbReference type="EMBL" id="KAJ4846900.1"/>
    </source>
</evidence>
<feature type="compositionally biased region" description="Basic and acidic residues" evidence="9">
    <location>
        <begin position="197"/>
        <end position="219"/>
    </location>
</feature>
<feature type="signal peptide" evidence="10">
    <location>
        <begin position="1"/>
        <end position="30"/>
    </location>
</feature>
<dbReference type="Pfam" id="PF02535">
    <property type="entry name" value="Zip"/>
    <property type="match status" value="1"/>
</dbReference>
<feature type="region of interest" description="Disordered" evidence="9">
    <location>
        <begin position="172"/>
        <end position="219"/>
    </location>
</feature>
<keyword evidence="3 8" id="KW-0813">Transport</keyword>
<feature type="compositionally biased region" description="Low complexity" evidence="9">
    <location>
        <begin position="179"/>
        <end position="191"/>
    </location>
</feature>
<dbReference type="EMBL" id="JAKUCV010001314">
    <property type="protein sequence ID" value="KAJ4846900.1"/>
    <property type="molecule type" value="Genomic_DNA"/>
</dbReference>
<dbReference type="NCBIfam" id="TIGR00820">
    <property type="entry name" value="zip"/>
    <property type="match status" value="1"/>
</dbReference>
<gene>
    <name evidence="11" type="primary">IRT2</name>
    <name evidence="11" type="ORF">Tsubulata_026227</name>
</gene>
<evidence type="ECO:0000256" key="4">
    <source>
        <dbReference type="ARBA" id="ARBA00022692"/>
    </source>
</evidence>
<evidence type="ECO:0000256" key="10">
    <source>
        <dbReference type="SAM" id="SignalP"/>
    </source>
</evidence>
<dbReference type="PANTHER" id="PTHR11040">
    <property type="entry name" value="ZINC/IRON TRANSPORTER"/>
    <property type="match status" value="1"/>
</dbReference>
<comment type="similarity">
    <text evidence="2 8">Belongs to the ZIP transporter (TC 2.A.5) family.</text>
</comment>
<evidence type="ECO:0000256" key="7">
    <source>
        <dbReference type="ARBA" id="ARBA00023136"/>
    </source>
</evidence>
<keyword evidence="6 8" id="KW-0406">Ion transport</keyword>
<dbReference type="InterPro" id="IPR003689">
    <property type="entry name" value="ZIP"/>
</dbReference>
<proteinExistence type="inferred from homology"/>
<organism evidence="11 12">
    <name type="scientific">Turnera subulata</name>
    <dbReference type="NCBI Taxonomy" id="218843"/>
    <lineage>
        <taxon>Eukaryota</taxon>
        <taxon>Viridiplantae</taxon>
        <taxon>Streptophyta</taxon>
        <taxon>Embryophyta</taxon>
        <taxon>Tracheophyta</taxon>
        <taxon>Spermatophyta</taxon>
        <taxon>Magnoliopsida</taxon>
        <taxon>eudicotyledons</taxon>
        <taxon>Gunneridae</taxon>
        <taxon>Pentapetalae</taxon>
        <taxon>rosids</taxon>
        <taxon>fabids</taxon>
        <taxon>Malpighiales</taxon>
        <taxon>Passifloraceae</taxon>
        <taxon>Turnera</taxon>
    </lineage>
</organism>
<dbReference type="InterPro" id="IPR004698">
    <property type="entry name" value="Zn/Fe_permease_fun/pln"/>
</dbReference>
<dbReference type="Proteomes" id="UP001141552">
    <property type="component" value="Unassembled WGS sequence"/>
</dbReference>
<reference evidence="11" key="1">
    <citation type="submission" date="2022-02" db="EMBL/GenBank/DDBJ databases">
        <authorList>
            <person name="Henning P.M."/>
            <person name="McCubbin A.G."/>
            <person name="Shore J.S."/>
        </authorList>
    </citation>
    <scope>NUCLEOTIDE SEQUENCE</scope>
    <source>
        <strain evidence="11">F60SS</strain>
        <tissue evidence="11">Leaves</tissue>
    </source>
</reference>
<feature type="transmembrane region" description="Helical" evidence="8">
    <location>
        <begin position="234"/>
        <end position="254"/>
    </location>
</feature>
<keyword evidence="5 8" id="KW-1133">Transmembrane helix</keyword>
<keyword evidence="7 8" id="KW-0472">Membrane</keyword>
<keyword evidence="4 8" id="KW-0812">Transmembrane</keyword>
<feature type="transmembrane region" description="Helical" evidence="8">
    <location>
        <begin position="298"/>
        <end position="320"/>
    </location>
</feature>
<accession>A0A9Q0JNC2</accession>
<keyword evidence="12" id="KW-1185">Reference proteome</keyword>
<keyword evidence="10" id="KW-0732">Signal</keyword>
<feature type="transmembrane region" description="Helical" evidence="8">
    <location>
        <begin position="137"/>
        <end position="154"/>
    </location>
</feature>
<feature type="chain" id="PRO_5040257300" evidence="10">
    <location>
        <begin position="31"/>
        <end position="388"/>
    </location>
</feature>
<feature type="transmembrane region" description="Helical" evidence="8">
    <location>
        <begin position="326"/>
        <end position="347"/>
    </location>
</feature>
<evidence type="ECO:0000256" key="2">
    <source>
        <dbReference type="ARBA" id="ARBA00006939"/>
    </source>
</evidence>
<feature type="transmembrane region" description="Helical" evidence="8">
    <location>
        <begin position="368"/>
        <end position="387"/>
    </location>
</feature>
<dbReference type="PANTHER" id="PTHR11040:SF41">
    <property type="entry name" value="ZINC TRANSPORTER 7"/>
    <property type="match status" value="1"/>
</dbReference>
<evidence type="ECO:0000256" key="1">
    <source>
        <dbReference type="ARBA" id="ARBA00004141"/>
    </source>
</evidence>
<sequence length="388" mass="40933">MASSPAKTNAMTICLQIFILLCALSPTVFASTSLSPTVFASTEQCNLKSMVGCHDTRAALKLKIVAIASILVTSMVGVCLPLFTHFVPALRPEKALFSVVKALASGVILATGYMHVLPDSFACLTSPCLPRNPWRKFPFTAFVAMLSAVATLMVDSFAMSYYKKIGGDSHGHGHGHGSHGSYGSSHSSYGSSHGGAKRNDVHVENGSKDLGDSECPHDTLASDEKGTVLLRHRVVAQVLELGIVVHSVVIGLSMGASDNPCTIRPLIAALCFHQLFEGMGLGGCILQAEYAMKMKVIMVFFFSATTPFGIAMGIGLSNIYSANSPTALIVVGLLNASSAGLLNYMALVDLLAADFMGPKLQENVRLQLWAYAAVLLGAGGMSVMAIWA</sequence>
<evidence type="ECO:0000313" key="12">
    <source>
        <dbReference type="Proteomes" id="UP001141552"/>
    </source>
</evidence>
<feature type="transmembrane region" description="Helical" evidence="8">
    <location>
        <begin position="64"/>
        <end position="83"/>
    </location>
</feature>
<protein>
    <submittedName>
        <fullName evidence="11">Fe(2+) transport protein 2</fullName>
    </submittedName>
</protein>
<comment type="caution">
    <text evidence="8">Lacks conserved residue(s) required for the propagation of feature annotation.</text>
</comment>
<feature type="transmembrane region" description="Helical" evidence="8">
    <location>
        <begin position="95"/>
        <end position="117"/>
    </location>
</feature>
<dbReference type="GO" id="GO:0005886">
    <property type="term" value="C:plasma membrane"/>
    <property type="evidence" value="ECO:0007669"/>
    <property type="project" value="TreeGrafter"/>
</dbReference>
<evidence type="ECO:0000256" key="3">
    <source>
        <dbReference type="ARBA" id="ARBA00022448"/>
    </source>
</evidence>
<reference evidence="11" key="2">
    <citation type="journal article" date="2023" name="Plants (Basel)">
        <title>Annotation of the Turnera subulata (Passifloraceae) Draft Genome Reveals the S-Locus Evolved after the Divergence of Turneroideae from Passifloroideae in a Stepwise Manner.</title>
        <authorList>
            <person name="Henning P.M."/>
            <person name="Roalson E.H."/>
            <person name="Mir W."/>
            <person name="McCubbin A.G."/>
            <person name="Shore J.S."/>
        </authorList>
    </citation>
    <scope>NUCLEOTIDE SEQUENCE</scope>
    <source>
        <strain evidence="11">F60SS</strain>
    </source>
</reference>
<dbReference type="GO" id="GO:0005385">
    <property type="term" value="F:zinc ion transmembrane transporter activity"/>
    <property type="evidence" value="ECO:0007669"/>
    <property type="project" value="InterPro"/>
</dbReference>
<comment type="subcellular location">
    <subcellularLocation>
        <location evidence="1 8">Membrane</location>
        <topology evidence="1 8">Multi-pass membrane protein</topology>
    </subcellularLocation>
</comment>
<evidence type="ECO:0000256" key="6">
    <source>
        <dbReference type="ARBA" id="ARBA00023065"/>
    </source>
</evidence>
<evidence type="ECO:0000256" key="9">
    <source>
        <dbReference type="SAM" id="MobiDB-lite"/>
    </source>
</evidence>
<comment type="caution">
    <text evidence="11">The sequence shown here is derived from an EMBL/GenBank/DDBJ whole genome shotgun (WGS) entry which is preliminary data.</text>
</comment>